<dbReference type="PANTHER" id="PTHR30615">
    <property type="entry name" value="UNCHARACTERIZED PROTEIN YJBQ-RELATED"/>
    <property type="match status" value="1"/>
</dbReference>
<comment type="similarity">
    <text evidence="1">Belongs to the UPF0047 family.</text>
</comment>
<accession>A0A7C3R8T0</accession>
<dbReference type="InterPro" id="IPR035917">
    <property type="entry name" value="YjbQ-like_sf"/>
</dbReference>
<dbReference type="Pfam" id="PF01894">
    <property type="entry name" value="YjbQ"/>
    <property type="match status" value="1"/>
</dbReference>
<protein>
    <submittedName>
        <fullName evidence="3">YjbQ family protein</fullName>
    </submittedName>
</protein>
<evidence type="ECO:0000313" key="3">
    <source>
        <dbReference type="EMBL" id="HFW31942.1"/>
    </source>
</evidence>
<proteinExistence type="inferred from homology"/>
<dbReference type="PIRSF" id="PIRSF004681">
    <property type="entry name" value="UCP004681"/>
    <property type="match status" value="1"/>
</dbReference>
<reference evidence="3" key="1">
    <citation type="journal article" date="2020" name="mSystems">
        <title>Genome- and Community-Level Interaction Insights into Carbon Utilization and Element Cycling Functions of Hydrothermarchaeota in Hydrothermal Sediment.</title>
        <authorList>
            <person name="Zhou Z."/>
            <person name="Liu Y."/>
            <person name="Xu W."/>
            <person name="Pan J."/>
            <person name="Luo Z.H."/>
            <person name="Li M."/>
        </authorList>
    </citation>
    <scope>NUCLEOTIDE SEQUENCE [LARGE SCALE GENOMIC DNA]</scope>
    <source>
        <strain evidence="2">SpSt-12</strain>
        <strain evidence="3">SpSt-87</strain>
    </source>
</reference>
<dbReference type="Gene3D" id="2.60.120.460">
    <property type="entry name" value="YjbQ-like"/>
    <property type="match status" value="1"/>
</dbReference>
<evidence type="ECO:0000313" key="2">
    <source>
        <dbReference type="EMBL" id="HET22058.1"/>
    </source>
</evidence>
<dbReference type="EMBL" id="DTLB01000017">
    <property type="protein sequence ID" value="HFW31942.1"/>
    <property type="molecule type" value="Genomic_DNA"/>
</dbReference>
<dbReference type="PROSITE" id="PS01314">
    <property type="entry name" value="UPF0047"/>
    <property type="match status" value="1"/>
</dbReference>
<evidence type="ECO:0000256" key="1">
    <source>
        <dbReference type="ARBA" id="ARBA00005534"/>
    </source>
</evidence>
<dbReference type="NCBIfam" id="TIGR00149">
    <property type="entry name" value="TIGR00149_YjbQ"/>
    <property type="match status" value="1"/>
</dbReference>
<sequence>MEITLKTKKRVEIIDITDEVEKLVEDGDLAVVYTPHTTTSIIINEGEAGLLEDILELMERVVPFGRGYRHDRIDSNADSHLKATILGNSVVIPVENGRLSLGTWQRILFVEFDGPRTRRVIVKTV</sequence>
<name>A0A7C3R8T0_ARCFL</name>
<organism evidence="3">
    <name type="scientific">Archaeoglobus fulgidus</name>
    <dbReference type="NCBI Taxonomy" id="2234"/>
    <lineage>
        <taxon>Archaea</taxon>
        <taxon>Methanobacteriati</taxon>
        <taxon>Methanobacteriota</taxon>
        <taxon>Archaeoglobi</taxon>
        <taxon>Archaeoglobales</taxon>
        <taxon>Archaeoglobaceae</taxon>
        <taxon>Archaeoglobus</taxon>
    </lineage>
</organism>
<dbReference type="AlphaFoldDB" id="A0A7C3R8T0"/>
<gene>
    <name evidence="2" type="ORF">ENN70_08440</name>
    <name evidence="3" type="ORF">ENW66_03185</name>
</gene>
<comment type="caution">
    <text evidence="3">The sequence shown here is derived from an EMBL/GenBank/DDBJ whole genome shotgun (WGS) entry which is preliminary data.</text>
</comment>
<dbReference type="SUPFAM" id="SSF111038">
    <property type="entry name" value="YjbQ-like"/>
    <property type="match status" value="1"/>
</dbReference>
<dbReference type="EMBL" id="DSCQ01000110">
    <property type="protein sequence ID" value="HET22058.1"/>
    <property type="molecule type" value="Genomic_DNA"/>
</dbReference>
<dbReference type="InterPro" id="IPR001602">
    <property type="entry name" value="UPF0047_YjbQ-like"/>
</dbReference>
<dbReference type="PANTHER" id="PTHR30615:SF8">
    <property type="entry name" value="UPF0047 PROTEIN C4A8.02C"/>
    <property type="match status" value="1"/>
</dbReference>